<reference evidence="2 3" key="1">
    <citation type="submission" date="2023-02" db="EMBL/GenBank/DDBJ databases">
        <title>Microbacterium betulae sp. nov., isolated from birch wood.</title>
        <authorList>
            <person name="Pasciak M."/>
            <person name="Pawlik K.J."/>
            <person name="Martynowski D."/>
            <person name="Laczmanski L."/>
            <person name="Ciekot J."/>
            <person name="Szponar B."/>
            <person name="Wojcik-Fatla A."/>
            <person name="Mackiewicz B."/>
            <person name="Farian E."/>
            <person name="Cholewa G."/>
            <person name="Cholewa A."/>
            <person name="Dutkiewicz J."/>
        </authorList>
    </citation>
    <scope>NUCLEOTIDE SEQUENCE [LARGE SCALE GENOMIC DNA]</scope>
    <source>
        <strain evidence="2 3">AB</strain>
    </source>
</reference>
<dbReference type="InterPro" id="IPR043129">
    <property type="entry name" value="ATPase_NBD"/>
</dbReference>
<dbReference type="PANTHER" id="PTHR43190">
    <property type="entry name" value="N-ACETYL-D-GLUCOSAMINE KINASE"/>
    <property type="match status" value="1"/>
</dbReference>
<evidence type="ECO:0000259" key="1">
    <source>
        <dbReference type="Pfam" id="PF01869"/>
    </source>
</evidence>
<evidence type="ECO:0000313" key="2">
    <source>
        <dbReference type="EMBL" id="WOF22375.1"/>
    </source>
</evidence>
<proteinExistence type="predicted"/>
<organism evidence="2 3">
    <name type="scientific">Microbacterium betulae</name>
    <dbReference type="NCBI Taxonomy" id="2981139"/>
    <lineage>
        <taxon>Bacteria</taxon>
        <taxon>Bacillati</taxon>
        <taxon>Actinomycetota</taxon>
        <taxon>Actinomycetes</taxon>
        <taxon>Micrococcales</taxon>
        <taxon>Microbacteriaceae</taxon>
        <taxon>Microbacterium</taxon>
    </lineage>
</organism>
<dbReference type="AlphaFoldDB" id="A0AA97FG36"/>
<dbReference type="Pfam" id="PF01869">
    <property type="entry name" value="BcrAD_BadFG"/>
    <property type="match status" value="1"/>
</dbReference>
<dbReference type="InterPro" id="IPR002731">
    <property type="entry name" value="ATPase_BadF"/>
</dbReference>
<dbReference type="Gene3D" id="3.30.420.40">
    <property type="match status" value="2"/>
</dbReference>
<gene>
    <name evidence="2" type="ORF">N8K70_13405</name>
</gene>
<accession>A0AA97FG36</accession>
<sequence length="310" mass="31178">MTKPGEGWLVGIDVGASGARARAISGEAMVERSGPGAVASDDGAGIAIRAVIEQILAVVEPHDVVSLGVGATGIATLAGDRGGLKGALGGLAPGAVVVLAADAVTAHLGALSGRAGVTVAAGTGAIGIAQTEDGSLHRVDGWGHLLGDVGSGAWIGQRALVEAMRAYDVRDASGRALLERGVERFGPTETWPAQLYGRDDRAAVMASFVPDVIALAEKGDEAARRILDAAAEGLAETARAALSRPGVPPRLALTGGLFSSAALFRGVASRAPDGVEVVSAEGTPLDGAVRLARMATGTAPRLRERDLIVW</sequence>
<dbReference type="RefSeq" id="WP_317138847.1">
    <property type="nucleotide sequence ID" value="NZ_CP118157.1"/>
</dbReference>
<dbReference type="PANTHER" id="PTHR43190:SF3">
    <property type="entry name" value="N-ACETYL-D-GLUCOSAMINE KINASE"/>
    <property type="match status" value="1"/>
</dbReference>
<keyword evidence="3" id="KW-1185">Reference proteome</keyword>
<name>A0AA97FG36_9MICO</name>
<dbReference type="InterPro" id="IPR052519">
    <property type="entry name" value="Euk-type_GlcNAc_Kinase"/>
</dbReference>
<dbReference type="KEGG" id="mbet:N8K70_13405"/>
<dbReference type="EMBL" id="CP118157">
    <property type="protein sequence ID" value="WOF22375.1"/>
    <property type="molecule type" value="Genomic_DNA"/>
</dbReference>
<feature type="domain" description="ATPase BadF/BadG/BcrA/BcrD type" evidence="1">
    <location>
        <begin position="10"/>
        <end position="266"/>
    </location>
</feature>
<dbReference type="Proteomes" id="UP001305498">
    <property type="component" value="Chromosome"/>
</dbReference>
<protein>
    <submittedName>
        <fullName evidence="2">BadF/BadG/BcrA/BcrD ATPase family protein</fullName>
    </submittedName>
</protein>
<evidence type="ECO:0000313" key="3">
    <source>
        <dbReference type="Proteomes" id="UP001305498"/>
    </source>
</evidence>
<dbReference type="SUPFAM" id="SSF53067">
    <property type="entry name" value="Actin-like ATPase domain"/>
    <property type="match status" value="1"/>
</dbReference>